<evidence type="ECO:0000313" key="3">
    <source>
        <dbReference type="Proteomes" id="UP000623129"/>
    </source>
</evidence>
<dbReference type="AlphaFoldDB" id="A0A833VJ58"/>
<feature type="region of interest" description="Disordered" evidence="1">
    <location>
        <begin position="234"/>
        <end position="261"/>
    </location>
</feature>
<feature type="region of interest" description="Disordered" evidence="1">
    <location>
        <begin position="1"/>
        <end position="133"/>
    </location>
</feature>
<organism evidence="2 3">
    <name type="scientific">Carex littledalei</name>
    <dbReference type="NCBI Taxonomy" id="544730"/>
    <lineage>
        <taxon>Eukaryota</taxon>
        <taxon>Viridiplantae</taxon>
        <taxon>Streptophyta</taxon>
        <taxon>Embryophyta</taxon>
        <taxon>Tracheophyta</taxon>
        <taxon>Spermatophyta</taxon>
        <taxon>Magnoliopsida</taxon>
        <taxon>Liliopsida</taxon>
        <taxon>Poales</taxon>
        <taxon>Cyperaceae</taxon>
        <taxon>Cyperoideae</taxon>
        <taxon>Cariceae</taxon>
        <taxon>Carex</taxon>
        <taxon>Carex subgen. Euthyceras</taxon>
    </lineage>
</organism>
<feature type="compositionally biased region" description="Polar residues" evidence="1">
    <location>
        <begin position="234"/>
        <end position="246"/>
    </location>
</feature>
<proteinExistence type="predicted"/>
<keyword evidence="3" id="KW-1185">Reference proteome</keyword>
<sequence length="536" mass="62824">MGRRRSNASFDLDEERARKRTRVYDKDRIGSAMERKKEDRRDARNGRVVDLKERMNSRHGISGGERYKEEREYERKQNLRDKENKKPRDTSVREPVSRSRELSSCKESSGTDRYKYGKYQDQRPKRKHQDSSTYEHEWYTHEHWYKDEKRRDKYLAGVEREKLYNREDHKYVDKRKSTKCGGEDYRGEKRLYADLKGASKVMRGELDKHVPRHGHRKVEYLSSDNFHKRVSNSGTILIKGQSSNNNLREEEEQSQRKQEEYPHKVLSPVLERSNSPFRLQNHRTNTYPLNSLRYSQPWFPETKDNMMENLTCSSRPAVPHTLSNNNSWNINEYVPFQYWGSQWLGYQAGNSTFCNYGGWEHSYINNNYNFNPNFIRNINNENDSWSKTSNIPLWPSPVPNTSTYWPRPAGFHSTLEQWPIGMRSEIPEWNPTQVSYNSDGEINPLLSKQNLLCWPNNSVPTIREMSPSEAKTADEFKPVMAENLEEGQTVTDACANTDKMEVKGDNGEKLSIEVCLEKSANSDKKQNGAVVPSDDS</sequence>
<feature type="compositionally biased region" description="Basic and acidic residues" evidence="1">
    <location>
        <begin position="65"/>
        <end position="133"/>
    </location>
</feature>
<evidence type="ECO:0000256" key="1">
    <source>
        <dbReference type="SAM" id="MobiDB-lite"/>
    </source>
</evidence>
<comment type="caution">
    <text evidence="2">The sequence shown here is derived from an EMBL/GenBank/DDBJ whole genome shotgun (WGS) entry which is preliminary data.</text>
</comment>
<dbReference type="EMBL" id="SWLB01000015">
    <property type="protein sequence ID" value="KAF3328590.1"/>
    <property type="molecule type" value="Genomic_DNA"/>
</dbReference>
<gene>
    <name evidence="2" type="ORF">FCM35_KLT05668</name>
</gene>
<evidence type="ECO:0000313" key="2">
    <source>
        <dbReference type="EMBL" id="KAF3328590.1"/>
    </source>
</evidence>
<name>A0A833VJ58_9POAL</name>
<protein>
    <submittedName>
        <fullName evidence="2">Uncharacterized protein</fullName>
    </submittedName>
</protein>
<dbReference type="Proteomes" id="UP000623129">
    <property type="component" value="Unassembled WGS sequence"/>
</dbReference>
<feature type="compositionally biased region" description="Basic and acidic residues" evidence="1">
    <location>
        <begin position="22"/>
        <end position="56"/>
    </location>
</feature>
<reference evidence="2" key="1">
    <citation type="submission" date="2020-01" db="EMBL/GenBank/DDBJ databases">
        <title>Genome sequence of Kobresia littledalei, the first chromosome-level genome in the family Cyperaceae.</title>
        <authorList>
            <person name="Qu G."/>
        </authorList>
    </citation>
    <scope>NUCLEOTIDE SEQUENCE</scope>
    <source>
        <strain evidence="2">C.B.Clarke</strain>
        <tissue evidence="2">Leaf</tissue>
    </source>
</reference>
<accession>A0A833VJ58</accession>